<feature type="transmembrane region" description="Helical" evidence="1">
    <location>
        <begin position="45"/>
        <end position="63"/>
    </location>
</feature>
<reference evidence="2 3" key="1">
    <citation type="submission" date="2020-11" db="EMBL/GenBank/DDBJ databases">
        <title>A novel isolate from a Black sea contaminated sediment with potential to produce alkanes: Plantactinospora alkalitolerans sp. nov.</title>
        <authorList>
            <person name="Carro L."/>
            <person name="Veyisoglu A."/>
            <person name="Guven K."/>
            <person name="Schumann P."/>
            <person name="Klenk H.-P."/>
            <person name="Sahin N."/>
        </authorList>
    </citation>
    <scope>NUCLEOTIDE SEQUENCE [LARGE SCALE GENOMIC DNA]</scope>
    <source>
        <strain evidence="2 3">S1510</strain>
    </source>
</reference>
<comment type="caution">
    <text evidence="2">The sequence shown here is derived from an EMBL/GenBank/DDBJ whole genome shotgun (WGS) entry which is preliminary data.</text>
</comment>
<proteinExistence type="predicted"/>
<feature type="transmembrane region" description="Helical" evidence="1">
    <location>
        <begin position="83"/>
        <end position="100"/>
    </location>
</feature>
<sequence>MRFLRLYLRSRRVPLALATATAAITGVWALCLVYSDTPTIDAKGVSLTVMLAVAALAPTLGGADDALDQTASINWPTRRAGHLLLVATAIVALLLLSTLTDARFAPVGLVLRNTAGLLGLAALGAALFGTARSWIAPLTWTLVSVLPLVHASPEVSMQILGWLVQPAGTTAATTCAAVLGVTGLLAYALRGCPRHPAAETAPDR</sequence>
<accession>A0ABS0GWS8</accession>
<keyword evidence="1" id="KW-0472">Membrane</keyword>
<protein>
    <submittedName>
        <fullName evidence="2">Uncharacterized protein</fullName>
    </submittedName>
</protein>
<name>A0ABS0GWS8_9ACTN</name>
<dbReference type="RefSeq" id="WP_196202235.1">
    <property type="nucleotide sequence ID" value="NZ_JADPUN010000165.1"/>
</dbReference>
<keyword evidence="1" id="KW-0812">Transmembrane</keyword>
<organism evidence="2 3">
    <name type="scientific">Plantactinospora alkalitolerans</name>
    <dbReference type="NCBI Taxonomy" id="2789879"/>
    <lineage>
        <taxon>Bacteria</taxon>
        <taxon>Bacillati</taxon>
        <taxon>Actinomycetota</taxon>
        <taxon>Actinomycetes</taxon>
        <taxon>Micromonosporales</taxon>
        <taxon>Micromonosporaceae</taxon>
        <taxon>Plantactinospora</taxon>
    </lineage>
</organism>
<feature type="transmembrane region" description="Helical" evidence="1">
    <location>
        <begin position="134"/>
        <end position="151"/>
    </location>
</feature>
<evidence type="ECO:0000256" key="1">
    <source>
        <dbReference type="SAM" id="Phobius"/>
    </source>
</evidence>
<feature type="transmembrane region" description="Helical" evidence="1">
    <location>
        <begin position="106"/>
        <end position="127"/>
    </location>
</feature>
<gene>
    <name evidence="2" type="ORF">I0C86_17140</name>
</gene>
<feature type="transmembrane region" description="Helical" evidence="1">
    <location>
        <begin position="171"/>
        <end position="189"/>
    </location>
</feature>
<keyword evidence="1" id="KW-1133">Transmembrane helix</keyword>
<dbReference type="Proteomes" id="UP000638560">
    <property type="component" value="Unassembled WGS sequence"/>
</dbReference>
<evidence type="ECO:0000313" key="3">
    <source>
        <dbReference type="Proteomes" id="UP000638560"/>
    </source>
</evidence>
<dbReference type="EMBL" id="JADPUN010000165">
    <property type="protein sequence ID" value="MBF9130670.1"/>
    <property type="molecule type" value="Genomic_DNA"/>
</dbReference>
<keyword evidence="3" id="KW-1185">Reference proteome</keyword>
<evidence type="ECO:0000313" key="2">
    <source>
        <dbReference type="EMBL" id="MBF9130670.1"/>
    </source>
</evidence>